<comment type="similarity">
    <text evidence="3">Belongs to the HARBI1 family.</text>
</comment>
<dbReference type="Proteomes" id="UP000478052">
    <property type="component" value="Unassembled WGS sequence"/>
</dbReference>
<dbReference type="OrthoDB" id="6580191at2759"/>
<protein>
    <submittedName>
        <fullName evidence="10">Protein ALP1-like</fullName>
    </submittedName>
</protein>
<organism evidence="10 11">
    <name type="scientific">Aphis craccivora</name>
    <name type="common">Cowpea aphid</name>
    <dbReference type="NCBI Taxonomy" id="307492"/>
    <lineage>
        <taxon>Eukaryota</taxon>
        <taxon>Metazoa</taxon>
        <taxon>Ecdysozoa</taxon>
        <taxon>Arthropoda</taxon>
        <taxon>Hexapoda</taxon>
        <taxon>Insecta</taxon>
        <taxon>Pterygota</taxon>
        <taxon>Neoptera</taxon>
        <taxon>Paraneoptera</taxon>
        <taxon>Hemiptera</taxon>
        <taxon>Sternorrhyncha</taxon>
        <taxon>Aphidomorpha</taxon>
        <taxon>Aphidoidea</taxon>
        <taxon>Aphididae</taxon>
        <taxon>Aphidini</taxon>
        <taxon>Aphis</taxon>
        <taxon>Aphis</taxon>
    </lineage>
</organism>
<keyword evidence="7" id="KW-0539">Nucleus</keyword>
<dbReference type="GO" id="GO:0005634">
    <property type="term" value="C:nucleus"/>
    <property type="evidence" value="ECO:0007669"/>
    <property type="project" value="UniProtKB-SubCell"/>
</dbReference>
<evidence type="ECO:0000256" key="3">
    <source>
        <dbReference type="ARBA" id="ARBA00006958"/>
    </source>
</evidence>
<dbReference type="InterPro" id="IPR045249">
    <property type="entry name" value="HARBI1-like"/>
</dbReference>
<dbReference type="AlphaFoldDB" id="A0A6G0W040"/>
<evidence type="ECO:0000256" key="4">
    <source>
        <dbReference type="ARBA" id="ARBA00022722"/>
    </source>
</evidence>
<evidence type="ECO:0000259" key="8">
    <source>
        <dbReference type="Pfam" id="PF13359"/>
    </source>
</evidence>
<evidence type="ECO:0000313" key="10">
    <source>
        <dbReference type="EMBL" id="KAF0712953.1"/>
    </source>
</evidence>
<dbReference type="GO" id="GO:0004518">
    <property type="term" value="F:nuclease activity"/>
    <property type="evidence" value="ECO:0007669"/>
    <property type="project" value="UniProtKB-KW"/>
</dbReference>
<evidence type="ECO:0000256" key="5">
    <source>
        <dbReference type="ARBA" id="ARBA00022723"/>
    </source>
</evidence>
<dbReference type="PANTHER" id="PTHR22930">
    <property type="match status" value="1"/>
</dbReference>
<gene>
    <name evidence="10" type="ORF">FWK35_00036857</name>
</gene>
<dbReference type="EMBL" id="VUJU01010801">
    <property type="protein sequence ID" value="KAF0712953.1"/>
    <property type="molecule type" value="Genomic_DNA"/>
</dbReference>
<keyword evidence="6" id="KW-0378">Hydrolase</keyword>
<evidence type="ECO:0000256" key="6">
    <source>
        <dbReference type="ARBA" id="ARBA00022801"/>
    </source>
</evidence>
<dbReference type="GO" id="GO:0016787">
    <property type="term" value="F:hydrolase activity"/>
    <property type="evidence" value="ECO:0007669"/>
    <property type="project" value="UniProtKB-KW"/>
</dbReference>
<evidence type="ECO:0000256" key="7">
    <source>
        <dbReference type="ARBA" id="ARBA00023242"/>
    </source>
</evidence>
<dbReference type="PANTHER" id="PTHR22930:SF269">
    <property type="entry name" value="NUCLEASE HARBI1-LIKE PROTEIN"/>
    <property type="match status" value="1"/>
</dbReference>
<evidence type="ECO:0000259" key="9">
    <source>
        <dbReference type="Pfam" id="PF26138"/>
    </source>
</evidence>
<comment type="cofactor">
    <cofactor evidence="1">
        <name>a divalent metal cation</name>
        <dbReference type="ChEBI" id="CHEBI:60240"/>
    </cofactor>
</comment>
<dbReference type="GO" id="GO:0046872">
    <property type="term" value="F:metal ion binding"/>
    <property type="evidence" value="ECO:0007669"/>
    <property type="project" value="UniProtKB-KW"/>
</dbReference>
<evidence type="ECO:0000313" key="11">
    <source>
        <dbReference type="Proteomes" id="UP000478052"/>
    </source>
</evidence>
<proteinExistence type="inferred from homology"/>
<keyword evidence="11" id="KW-1185">Reference proteome</keyword>
<dbReference type="Pfam" id="PF26138">
    <property type="entry name" value="DUF8040"/>
    <property type="match status" value="1"/>
</dbReference>
<keyword evidence="5" id="KW-0479">Metal-binding</keyword>
<dbReference type="Pfam" id="PF13359">
    <property type="entry name" value="DDE_Tnp_4"/>
    <property type="match status" value="1"/>
</dbReference>
<comment type="caution">
    <text evidence="10">The sequence shown here is derived from an EMBL/GenBank/DDBJ whole genome shotgun (WGS) entry which is preliminary data.</text>
</comment>
<dbReference type="InterPro" id="IPR058353">
    <property type="entry name" value="DUF8040"/>
</dbReference>
<keyword evidence="4" id="KW-0540">Nuclease</keyword>
<evidence type="ECO:0000256" key="2">
    <source>
        <dbReference type="ARBA" id="ARBA00004123"/>
    </source>
</evidence>
<evidence type="ECO:0000256" key="1">
    <source>
        <dbReference type="ARBA" id="ARBA00001968"/>
    </source>
</evidence>
<feature type="domain" description="DUF8040" evidence="9">
    <location>
        <begin position="35"/>
        <end position="122"/>
    </location>
</feature>
<feature type="domain" description="DDE Tnp4" evidence="8">
    <location>
        <begin position="158"/>
        <end position="324"/>
    </location>
</feature>
<sequence length="385" mass="44079">MFRHLSMPELAMIAVLIDEDEEQQDTEGEFATLCRQLEDHEDKFFKYFRMSRYQFNVLYQKIKDDITKQNTHFRESIPAKEKLAVCLRFLGTGDSYQTIAFSFRSGHSTVQGIVLEVCDAIISKMKNECIPCPKKEDWVQISNEFWDLWNFPNCIGALDGKHVTIEAPPNSGTLFFNYKKTFSIVLLGLVDAQYKFIAVDIGAYGKNSDGGILSTSNFGKALEKNKFNIPNGRVLPGTDIELPYVIIGDEAFPLKNYLLRPYPGRQSYDDETKKNFNERLSRARKVVEDTFGQLTAKFRIYCRRLKALPNNADKIVMTTCILHNFIKKDTGEIYSSNRNEISESTLSTNLHSLTKQGGCAQKQSFENRDKFKDFFNSSAGKLPWT</sequence>
<comment type="subcellular location">
    <subcellularLocation>
        <location evidence="2">Nucleus</location>
    </subcellularLocation>
</comment>
<dbReference type="InterPro" id="IPR027806">
    <property type="entry name" value="HARBI1_dom"/>
</dbReference>
<name>A0A6G0W040_APHCR</name>
<accession>A0A6G0W040</accession>
<reference evidence="10 11" key="1">
    <citation type="submission" date="2019-08" db="EMBL/GenBank/DDBJ databases">
        <title>Whole genome of Aphis craccivora.</title>
        <authorList>
            <person name="Voronova N.V."/>
            <person name="Shulinski R.S."/>
            <person name="Bandarenka Y.V."/>
            <person name="Zhorov D.G."/>
            <person name="Warner D."/>
        </authorList>
    </citation>
    <scope>NUCLEOTIDE SEQUENCE [LARGE SCALE GENOMIC DNA]</scope>
    <source>
        <strain evidence="10">180601</strain>
        <tissue evidence="10">Whole Body</tissue>
    </source>
</reference>